<sequence length="184" mass="19612">MPSAGWWESSPAHGGFVCPKRCRGWHTRRGQIVQGNPPSGALSRCWGAPSSQTRPQSPRAASSELDLEVAIPGLLRLAPPYAAHIRPSAPPSRCSGPSPLRPSTSRMTRRTGGPAAACAAALRSRARAAPLAAAPALRRRSLAPVCSPGQSPWSARRLQPRPDSIPWRRGLTRPCCALPRQSGR</sequence>
<feature type="region of interest" description="Disordered" evidence="1">
    <location>
        <begin position="30"/>
        <end position="64"/>
    </location>
</feature>
<keyword evidence="3" id="KW-1185">Reference proteome</keyword>
<reference evidence="3" key="1">
    <citation type="journal article" date="2019" name="Nat. Commun.">
        <title>The genome of broomcorn millet.</title>
        <authorList>
            <person name="Zou C."/>
            <person name="Miki D."/>
            <person name="Li D."/>
            <person name="Tang Q."/>
            <person name="Xiao L."/>
            <person name="Rajput S."/>
            <person name="Deng P."/>
            <person name="Jia W."/>
            <person name="Huang R."/>
            <person name="Zhang M."/>
            <person name="Sun Y."/>
            <person name="Hu J."/>
            <person name="Fu X."/>
            <person name="Schnable P.S."/>
            <person name="Li F."/>
            <person name="Zhang H."/>
            <person name="Feng B."/>
            <person name="Zhu X."/>
            <person name="Liu R."/>
            <person name="Schnable J.C."/>
            <person name="Zhu J.-K."/>
            <person name="Zhang H."/>
        </authorList>
    </citation>
    <scope>NUCLEOTIDE SEQUENCE [LARGE SCALE GENOMIC DNA]</scope>
</reference>
<comment type="caution">
    <text evidence="2">The sequence shown here is derived from an EMBL/GenBank/DDBJ whole genome shotgun (WGS) entry which is preliminary data.</text>
</comment>
<evidence type="ECO:0000313" key="2">
    <source>
        <dbReference type="EMBL" id="RLN41940.1"/>
    </source>
</evidence>
<proteinExistence type="predicted"/>
<dbReference type="Proteomes" id="UP000275267">
    <property type="component" value="Unassembled WGS sequence"/>
</dbReference>
<feature type="compositionally biased region" description="Polar residues" evidence="1">
    <location>
        <begin position="49"/>
        <end position="60"/>
    </location>
</feature>
<feature type="region of interest" description="Disordered" evidence="1">
    <location>
        <begin position="86"/>
        <end position="115"/>
    </location>
</feature>
<protein>
    <submittedName>
        <fullName evidence="2">Uncharacterized protein</fullName>
    </submittedName>
</protein>
<evidence type="ECO:0000256" key="1">
    <source>
        <dbReference type="SAM" id="MobiDB-lite"/>
    </source>
</evidence>
<gene>
    <name evidence="2" type="ORF">C2845_PM01G48140</name>
</gene>
<dbReference type="EMBL" id="PQIB02000001">
    <property type="protein sequence ID" value="RLN41940.1"/>
    <property type="molecule type" value="Genomic_DNA"/>
</dbReference>
<accession>A0A3L6TP15</accession>
<name>A0A3L6TP15_PANMI</name>
<feature type="region of interest" description="Disordered" evidence="1">
    <location>
        <begin position="139"/>
        <end position="184"/>
    </location>
</feature>
<evidence type="ECO:0000313" key="3">
    <source>
        <dbReference type="Proteomes" id="UP000275267"/>
    </source>
</evidence>
<dbReference type="AlphaFoldDB" id="A0A3L6TP15"/>
<organism evidence="2 3">
    <name type="scientific">Panicum miliaceum</name>
    <name type="common">Proso millet</name>
    <name type="synonym">Broomcorn millet</name>
    <dbReference type="NCBI Taxonomy" id="4540"/>
    <lineage>
        <taxon>Eukaryota</taxon>
        <taxon>Viridiplantae</taxon>
        <taxon>Streptophyta</taxon>
        <taxon>Embryophyta</taxon>
        <taxon>Tracheophyta</taxon>
        <taxon>Spermatophyta</taxon>
        <taxon>Magnoliopsida</taxon>
        <taxon>Liliopsida</taxon>
        <taxon>Poales</taxon>
        <taxon>Poaceae</taxon>
        <taxon>PACMAD clade</taxon>
        <taxon>Panicoideae</taxon>
        <taxon>Panicodae</taxon>
        <taxon>Paniceae</taxon>
        <taxon>Panicinae</taxon>
        <taxon>Panicum</taxon>
        <taxon>Panicum sect. Panicum</taxon>
    </lineage>
</organism>